<gene>
    <name evidence="7" type="ORF">GCM10023322_31990</name>
</gene>
<protein>
    <submittedName>
        <fullName evidence="7">FAD-binding oxidoreductase</fullName>
    </submittedName>
</protein>
<evidence type="ECO:0000256" key="1">
    <source>
        <dbReference type="ARBA" id="ARBA00001974"/>
    </source>
</evidence>
<reference evidence="8" key="1">
    <citation type="journal article" date="2019" name="Int. J. Syst. Evol. Microbiol.">
        <title>The Global Catalogue of Microorganisms (GCM) 10K type strain sequencing project: providing services to taxonomists for standard genome sequencing and annotation.</title>
        <authorList>
            <consortium name="The Broad Institute Genomics Platform"/>
            <consortium name="The Broad Institute Genome Sequencing Center for Infectious Disease"/>
            <person name="Wu L."/>
            <person name="Ma J."/>
        </authorList>
    </citation>
    <scope>NUCLEOTIDE SEQUENCE [LARGE SCALE GENOMIC DNA]</scope>
    <source>
        <strain evidence="8">JCM 18304</strain>
    </source>
</reference>
<evidence type="ECO:0000259" key="6">
    <source>
        <dbReference type="PROSITE" id="PS51387"/>
    </source>
</evidence>
<organism evidence="7 8">
    <name type="scientific">Rugosimonospora acidiphila</name>
    <dbReference type="NCBI Taxonomy" id="556531"/>
    <lineage>
        <taxon>Bacteria</taxon>
        <taxon>Bacillati</taxon>
        <taxon>Actinomycetota</taxon>
        <taxon>Actinomycetes</taxon>
        <taxon>Micromonosporales</taxon>
        <taxon>Micromonosporaceae</taxon>
        <taxon>Rugosimonospora</taxon>
    </lineage>
</organism>
<dbReference type="SUPFAM" id="SSF56176">
    <property type="entry name" value="FAD-binding/transporter-associated domain-like"/>
    <property type="match status" value="1"/>
</dbReference>
<dbReference type="Gene3D" id="3.40.462.20">
    <property type="match status" value="1"/>
</dbReference>
<evidence type="ECO:0000256" key="4">
    <source>
        <dbReference type="ARBA" id="ARBA00022827"/>
    </source>
</evidence>
<dbReference type="InterPro" id="IPR016167">
    <property type="entry name" value="FAD-bd_PCMH_sub1"/>
</dbReference>
<dbReference type="InterPro" id="IPR012951">
    <property type="entry name" value="BBE"/>
</dbReference>
<dbReference type="Pfam" id="PF01565">
    <property type="entry name" value="FAD_binding_4"/>
    <property type="match status" value="1"/>
</dbReference>
<sequence length="482" mass="52571">MAVGAGVVGAASISPSALAFYNSNPGLRDSAPVGGGTSSGTGKLTGRLVFPEDPGYADDRRIWNLQFNPYPLVIVFCQNADDVVNAITWSRQHDVAFRARGGRHALEGWSSIDGGVIIDVSDLQDIKLDTDAQLATVQTGLPQDAIVNALGAHNFAIPTGAEIGVGVAGVTLGGGIGQLSRSLGVTSDSLIGVDIVVPQGERGACLIHADEKNYADLLWACKGGGGGNFGIATSYTFRIHPIDDVTVYQLTWDDWGLLSQLLGTWQQTAPSAENGFGSVFNAKTETDGHIYCYGIYRGSEDKLRKIIAPLLNIGDPQADIQTLRYVDAWNLLAGTSDDPVAVHIPSSWAYDLVPDQGIATIRKFLAELPGLEGEIWCLAWGGVQKRTRPDASAFPHRQPHYYMEWSGVWETDEQQSIVYSWTERFRKALQPYLKGSYVNVPDNSLADWPTAYYGDNYPRLRKIKTKYDPHEFFQYEQSIRPL</sequence>
<keyword evidence="5" id="KW-0560">Oxidoreductase</keyword>
<dbReference type="Gene3D" id="3.30.43.10">
    <property type="entry name" value="Uridine Diphospho-n-acetylenolpyruvylglucosamine Reductase, domain 2"/>
    <property type="match status" value="1"/>
</dbReference>
<keyword evidence="4" id="KW-0274">FAD</keyword>
<keyword evidence="3" id="KW-0285">Flavoprotein</keyword>
<dbReference type="InterPro" id="IPR016169">
    <property type="entry name" value="FAD-bd_PCMH_sub2"/>
</dbReference>
<dbReference type="InterPro" id="IPR006094">
    <property type="entry name" value="Oxid_FAD_bind_N"/>
</dbReference>
<feature type="domain" description="FAD-binding PCMH-type" evidence="6">
    <location>
        <begin position="67"/>
        <end position="242"/>
    </location>
</feature>
<dbReference type="InterPro" id="IPR016166">
    <property type="entry name" value="FAD-bd_PCMH"/>
</dbReference>
<accession>A0ABP9RSC5</accession>
<evidence type="ECO:0000313" key="8">
    <source>
        <dbReference type="Proteomes" id="UP001501570"/>
    </source>
</evidence>
<keyword evidence="8" id="KW-1185">Reference proteome</keyword>
<dbReference type="PANTHER" id="PTHR42973:SF39">
    <property type="entry name" value="FAD-BINDING PCMH-TYPE DOMAIN-CONTAINING PROTEIN"/>
    <property type="match status" value="1"/>
</dbReference>
<evidence type="ECO:0000313" key="7">
    <source>
        <dbReference type="EMBL" id="GAA5186226.1"/>
    </source>
</evidence>
<dbReference type="PROSITE" id="PS51387">
    <property type="entry name" value="FAD_PCMH"/>
    <property type="match status" value="1"/>
</dbReference>
<evidence type="ECO:0000256" key="2">
    <source>
        <dbReference type="ARBA" id="ARBA00005466"/>
    </source>
</evidence>
<comment type="cofactor">
    <cofactor evidence="1">
        <name>FAD</name>
        <dbReference type="ChEBI" id="CHEBI:57692"/>
    </cofactor>
</comment>
<evidence type="ECO:0000256" key="5">
    <source>
        <dbReference type="ARBA" id="ARBA00023002"/>
    </source>
</evidence>
<comment type="similarity">
    <text evidence="2">Belongs to the oxygen-dependent FAD-linked oxidoreductase family.</text>
</comment>
<dbReference type="Proteomes" id="UP001501570">
    <property type="component" value="Unassembled WGS sequence"/>
</dbReference>
<proteinExistence type="inferred from homology"/>
<evidence type="ECO:0000256" key="3">
    <source>
        <dbReference type="ARBA" id="ARBA00022630"/>
    </source>
</evidence>
<dbReference type="Pfam" id="PF08031">
    <property type="entry name" value="BBE"/>
    <property type="match status" value="1"/>
</dbReference>
<dbReference type="PANTHER" id="PTHR42973">
    <property type="entry name" value="BINDING OXIDOREDUCTASE, PUTATIVE (AFU_ORTHOLOGUE AFUA_1G17690)-RELATED"/>
    <property type="match status" value="1"/>
</dbReference>
<comment type="caution">
    <text evidence="7">The sequence shown here is derived from an EMBL/GenBank/DDBJ whole genome shotgun (WGS) entry which is preliminary data.</text>
</comment>
<dbReference type="Gene3D" id="3.30.465.10">
    <property type="match status" value="1"/>
</dbReference>
<dbReference type="InterPro" id="IPR036318">
    <property type="entry name" value="FAD-bd_PCMH-like_sf"/>
</dbReference>
<dbReference type="EMBL" id="BAABJQ010000008">
    <property type="protein sequence ID" value="GAA5186226.1"/>
    <property type="molecule type" value="Genomic_DNA"/>
</dbReference>
<dbReference type="InterPro" id="IPR050416">
    <property type="entry name" value="FAD-linked_Oxidoreductase"/>
</dbReference>
<name>A0ABP9RSC5_9ACTN</name>